<keyword evidence="1" id="KW-0812">Transmembrane</keyword>
<protein>
    <submittedName>
        <fullName evidence="2">Uncharacterized protein</fullName>
    </submittedName>
</protein>
<keyword evidence="1" id="KW-1133">Transmembrane helix</keyword>
<proteinExistence type="predicted"/>
<evidence type="ECO:0000256" key="1">
    <source>
        <dbReference type="SAM" id="Phobius"/>
    </source>
</evidence>
<evidence type="ECO:0000313" key="2">
    <source>
        <dbReference type="EMBL" id="KYP52984.1"/>
    </source>
</evidence>
<sequence length="54" mass="6507">MCPMAFNTWLVVANWLEVAVVFPNYLISLYLYWTNLGIYKKHFHFLRVVWVSVI</sequence>
<keyword evidence="3" id="KW-1185">Reference proteome</keyword>
<dbReference type="AlphaFoldDB" id="A0A151SDS9"/>
<dbReference type="Gramene" id="C.cajan_24325.t">
    <property type="protein sequence ID" value="C.cajan_24325.t.cds1"/>
    <property type="gene ID" value="C.cajan_24325"/>
</dbReference>
<dbReference type="Proteomes" id="UP000075243">
    <property type="component" value="Unassembled WGS sequence"/>
</dbReference>
<keyword evidence="1" id="KW-0472">Membrane</keyword>
<name>A0A151SDS9_CAJCA</name>
<accession>A0A151SDS9</accession>
<feature type="transmembrane region" description="Helical" evidence="1">
    <location>
        <begin position="12"/>
        <end position="33"/>
    </location>
</feature>
<organism evidence="2 3">
    <name type="scientific">Cajanus cajan</name>
    <name type="common">Pigeon pea</name>
    <name type="synonym">Cajanus indicus</name>
    <dbReference type="NCBI Taxonomy" id="3821"/>
    <lineage>
        <taxon>Eukaryota</taxon>
        <taxon>Viridiplantae</taxon>
        <taxon>Streptophyta</taxon>
        <taxon>Embryophyta</taxon>
        <taxon>Tracheophyta</taxon>
        <taxon>Spermatophyta</taxon>
        <taxon>Magnoliopsida</taxon>
        <taxon>eudicotyledons</taxon>
        <taxon>Gunneridae</taxon>
        <taxon>Pentapetalae</taxon>
        <taxon>rosids</taxon>
        <taxon>fabids</taxon>
        <taxon>Fabales</taxon>
        <taxon>Fabaceae</taxon>
        <taxon>Papilionoideae</taxon>
        <taxon>50 kb inversion clade</taxon>
        <taxon>NPAAA clade</taxon>
        <taxon>indigoferoid/millettioid clade</taxon>
        <taxon>Phaseoleae</taxon>
        <taxon>Cajanus</taxon>
    </lineage>
</organism>
<dbReference type="EMBL" id="KQ483418">
    <property type="protein sequence ID" value="KYP52984.1"/>
    <property type="molecule type" value="Genomic_DNA"/>
</dbReference>
<gene>
    <name evidence="2" type="ORF">KK1_025192</name>
</gene>
<reference evidence="2" key="1">
    <citation type="journal article" date="2012" name="Nat. Biotechnol.">
        <title>Draft genome sequence of pigeonpea (Cajanus cajan), an orphan legume crop of resource-poor farmers.</title>
        <authorList>
            <person name="Varshney R.K."/>
            <person name="Chen W."/>
            <person name="Li Y."/>
            <person name="Bharti A.K."/>
            <person name="Saxena R.K."/>
            <person name="Schlueter J.A."/>
            <person name="Donoghue M.T."/>
            <person name="Azam S."/>
            <person name="Fan G."/>
            <person name="Whaley A.M."/>
            <person name="Farmer A.D."/>
            <person name="Sheridan J."/>
            <person name="Iwata A."/>
            <person name="Tuteja R."/>
            <person name="Penmetsa R.V."/>
            <person name="Wu W."/>
            <person name="Upadhyaya H.D."/>
            <person name="Yang S.P."/>
            <person name="Shah T."/>
            <person name="Saxena K.B."/>
            <person name="Michael T."/>
            <person name="McCombie W.R."/>
            <person name="Yang B."/>
            <person name="Zhang G."/>
            <person name="Yang H."/>
            <person name="Wang J."/>
            <person name="Spillane C."/>
            <person name="Cook D.R."/>
            <person name="May G.D."/>
            <person name="Xu X."/>
            <person name="Jackson S.A."/>
        </authorList>
    </citation>
    <scope>NUCLEOTIDE SEQUENCE [LARGE SCALE GENOMIC DNA]</scope>
</reference>
<evidence type="ECO:0000313" key="3">
    <source>
        <dbReference type="Proteomes" id="UP000075243"/>
    </source>
</evidence>